<name>A0A397PFV6_9HYPH</name>
<evidence type="ECO:0000313" key="3">
    <source>
        <dbReference type="Proteomes" id="UP000266273"/>
    </source>
</evidence>
<comment type="caution">
    <text evidence="2">The sequence shown here is derived from an EMBL/GenBank/DDBJ whole genome shotgun (WGS) entry which is preliminary data.</text>
</comment>
<accession>A0A397PFV6</accession>
<gene>
    <name evidence="2" type="ORF">BXY53_2420</name>
</gene>
<keyword evidence="1" id="KW-0732">Signal</keyword>
<dbReference type="AlphaFoldDB" id="A0A397PFV6"/>
<sequence>MLKAPLAKAGMQTARQSLLLAAFCAVVFASSALADSYWDHNGSLMRLQADGMQRVFTYEEPRALMRRAGVTAGTVLFDGRNVGDYYIGRARRFSKYCESPLVYEVEGPVTDNGMRIVMRGEREVYAKGCQPTGRFVEDVLVFTYEWSD</sequence>
<feature type="signal peptide" evidence="1">
    <location>
        <begin position="1"/>
        <end position="34"/>
    </location>
</feature>
<feature type="chain" id="PRO_5017456608" evidence="1">
    <location>
        <begin position="35"/>
        <end position="148"/>
    </location>
</feature>
<dbReference type="EMBL" id="QXDF01000003">
    <property type="protein sequence ID" value="RIA47343.1"/>
    <property type="molecule type" value="Genomic_DNA"/>
</dbReference>
<dbReference type="RefSeq" id="WP_210209235.1">
    <property type="nucleotide sequence ID" value="NZ_QXDF01000003.1"/>
</dbReference>
<reference evidence="2 3" key="1">
    <citation type="submission" date="2018-08" db="EMBL/GenBank/DDBJ databases">
        <title>Genomic Encyclopedia of Archaeal and Bacterial Type Strains, Phase II (KMG-II): from individual species to whole genera.</title>
        <authorList>
            <person name="Goeker M."/>
        </authorList>
    </citation>
    <scope>NUCLEOTIDE SEQUENCE [LARGE SCALE GENOMIC DNA]</scope>
    <source>
        <strain evidence="2 3">DSM 5002</strain>
    </source>
</reference>
<evidence type="ECO:0000313" key="2">
    <source>
        <dbReference type="EMBL" id="RIA47343.1"/>
    </source>
</evidence>
<protein>
    <submittedName>
        <fullName evidence="2">Uncharacterized protein</fullName>
    </submittedName>
</protein>
<organism evidence="2 3">
    <name type="scientific">Dichotomicrobium thermohalophilum</name>
    <dbReference type="NCBI Taxonomy" id="933063"/>
    <lineage>
        <taxon>Bacteria</taxon>
        <taxon>Pseudomonadati</taxon>
        <taxon>Pseudomonadota</taxon>
        <taxon>Alphaproteobacteria</taxon>
        <taxon>Hyphomicrobiales</taxon>
        <taxon>Hyphomicrobiaceae</taxon>
        <taxon>Dichotomicrobium</taxon>
    </lineage>
</organism>
<evidence type="ECO:0000256" key="1">
    <source>
        <dbReference type="SAM" id="SignalP"/>
    </source>
</evidence>
<keyword evidence="3" id="KW-1185">Reference proteome</keyword>
<proteinExistence type="predicted"/>
<dbReference type="Proteomes" id="UP000266273">
    <property type="component" value="Unassembled WGS sequence"/>
</dbReference>